<reference evidence="1 2" key="1">
    <citation type="submission" date="2016-02" db="EMBL/GenBank/DDBJ databases">
        <title>Genome sequence of Marichromatium gracile YL-28, a purple sulfur bacterium.</title>
        <authorList>
            <person name="Zhao C."/>
            <person name="Hong X."/>
            <person name="Chen S."/>
            <person name="Yang S."/>
        </authorList>
    </citation>
    <scope>NUCLEOTIDE SEQUENCE [LARGE SCALE GENOMIC DNA]</scope>
    <source>
        <strain evidence="1 2">YL28</strain>
    </source>
</reference>
<organism evidence="1 2">
    <name type="scientific">Marichromatium gracile</name>
    <name type="common">Chromatium gracile</name>
    <dbReference type="NCBI Taxonomy" id="1048"/>
    <lineage>
        <taxon>Bacteria</taxon>
        <taxon>Pseudomonadati</taxon>
        <taxon>Pseudomonadota</taxon>
        <taxon>Gammaproteobacteria</taxon>
        <taxon>Chromatiales</taxon>
        <taxon>Chromatiaceae</taxon>
        <taxon>Marichromatium</taxon>
    </lineage>
</organism>
<keyword evidence="2" id="KW-1185">Reference proteome</keyword>
<proteinExistence type="predicted"/>
<gene>
    <name evidence="1" type="ORF">AY586_16655</name>
</gene>
<dbReference type="EMBL" id="LSYU01000108">
    <property type="protein sequence ID" value="KXX63394.1"/>
    <property type="molecule type" value="Genomic_DNA"/>
</dbReference>
<evidence type="ECO:0000313" key="1">
    <source>
        <dbReference type="EMBL" id="KXX63394.1"/>
    </source>
</evidence>
<accession>A0ABR5VD26</accession>
<sequence>MTKVVEGSAEVQQQIGIIRPQPHRLALAHQRCIDPSQRLERQPLIAQRLDEPWLEFEGALMGAQGRLGTSKFTQQQAAVIVSPGIVRGERDCPVTALQGRIQGPLLT</sequence>
<protein>
    <submittedName>
        <fullName evidence="1">Uncharacterized protein</fullName>
    </submittedName>
</protein>
<name>A0ABR5VD26_MARGR</name>
<dbReference type="Proteomes" id="UP000075766">
    <property type="component" value="Unassembled WGS sequence"/>
</dbReference>
<comment type="caution">
    <text evidence="1">The sequence shown here is derived from an EMBL/GenBank/DDBJ whole genome shotgun (WGS) entry which is preliminary data.</text>
</comment>
<evidence type="ECO:0000313" key="2">
    <source>
        <dbReference type="Proteomes" id="UP000075766"/>
    </source>
</evidence>